<dbReference type="Proteomes" id="UP001319846">
    <property type="component" value="Unassembled WGS sequence"/>
</dbReference>
<dbReference type="EMBL" id="JABYQT010000006">
    <property type="protein sequence ID" value="MBZ5488099.1"/>
    <property type="molecule type" value="Genomic_DNA"/>
</dbReference>
<protein>
    <submittedName>
        <fullName evidence="1">Uncharacterized protein</fullName>
    </submittedName>
</protein>
<proteinExistence type="predicted"/>
<name>A0ACC5VVZ7_9GAMM</name>
<accession>A0ACC5VVZ7</accession>
<gene>
    <name evidence="1" type="ORF">HW452_11250</name>
</gene>
<keyword evidence="2" id="KW-1185">Reference proteome</keyword>
<comment type="caution">
    <text evidence="1">The sequence shown here is derived from an EMBL/GenBank/DDBJ whole genome shotgun (WGS) entry which is preliminary data.</text>
</comment>
<evidence type="ECO:0000313" key="2">
    <source>
        <dbReference type="Proteomes" id="UP001319846"/>
    </source>
</evidence>
<organism evidence="1 2">
    <name type="scientific">Vreelandella aquamarina</name>
    <dbReference type="NCBI Taxonomy" id="77097"/>
    <lineage>
        <taxon>Bacteria</taxon>
        <taxon>Pseudomonadati</taxon>
        <taxon>Pseudomonadota</taxon>
        <taxon>Gammaproteobacteria</taxon>
        <taxon>Oceanospirillales</taxon>
        <taxon>Halomonadaceae</taxon>
        <taxon>Vreelandella</taxon>
    </lineage>
</organism>
<evidence type="ECO:0000313" key="1">
    <source>
        <dbReference type="EMBL" id="MBZ5488099.1"/>
    </source>
</evidence>
<sequence length="104" mass="11477">MNHGADGKHNESEEKQKAEQVVDKDTPNSDDPTTQKASPNEEPRPFRPDENVDNQKDEDARSEPGHNTSGEAAPFSGAQVVKEKRAHKDNIDRKSDEADPQGSE</sequence>
<reference evidence="1" key="1">
    <citation type="submission" date="2020-06" db="EMBL/GenBank/DDBJ databases">
        <title>Whole Genome Sequence of Halomonas aquamarina MB598.</title>
        <authorList>
            <person name="Pervaiz M."/>
            <person name="Fariq A."/>
            <person name="Yasmin A."/>
            <person name="Welch M."/>
        </authorList>
    </citation>
    <scope>NUCLEOTIDE SEQUENCE</scope>
    <source>
        <strain evidence="1">MB598</strain>
    </source>
</reference>